<feature type="transmembrane region" description="Helical" evidence="1">
    <location>
        <begin position="87"/>
        <end position="106"/>
    </location>
</feature>
<evidence type="ECO:0000313" key="2">
    <source>
        <dbReference type="EMBL" id="KIU19523.1"/>
    </source>
</evidence>
<keyword evidence="1" id="KW-0812">Transmembrane</keyword>
<gene>
    <name evidence="2" type="ORF">QX99_01539</name>
</gene>
<protein>
    <submittedName>
        <fullName evidence="2">Lipid A core-O-antigen ligase</fullName>
    </submittedName>
</protein>
<dbReference type="RefSeq" id="WP_043711745.1">
    <property type="nucleotide sequence ID" value="NZ_JALOCT010000001.1"/>
</dbReference>
<reference evidence="2 3" key="1">
    <citation type="journal article" date="2015" name="Microbiology (Mosc.)">
        <title>Genomics of the Weissella cibaria species with an examination of its metabolic traits.</title>
        <authorList>
            <person name="Lynch K.M."/>
            <person name="Lucid A."/>
            <person name="Arendt E.K."/>
            <person name="Sleator R.D."/>
            <person name="Lucey B."/>
            <person name="Coffey A."/>
        </authorList>
    </citation>
    <scope>NUCLEOTIDE SEQUENCE [LARGE SCALE GENOMIC DNA]</scope>
    <source>
        <strain evidence="2 3">MG1</strain>
    </source>
</reference>
<name>A0A0D1JDC0_9LACO</name>
<feature type="transmembrane region" description="Helical" evidence="1">
    <location>
        <begin position="265"/>
        <end position="284"/>
    </location>
</feature>
<evidence type="ECO:0000313" key="3">
    <source>
        <dbReference type="Proteomes" id="UP000032287"/>
    </source>
</evidence>
<comment type="caution">
    <text evidence="2">The sequence shown here is derived from an EMBL/GenBank/DDBJ whole genome shotgun (WGS) entry which is preliminary data.</text>
</comment>
<sequence>MVSWLLPFALLPKTFTSALFENFAQIAFPVFLIFLLVQLNFKPALVQDILPERRTLQIWGALIVLQFILFGWHALAYGDSDQTYGLIHGWFTFMQLIVVIWFAYTIQKIFIRDADSVFKFLASLIISLVVYLVVVIVPQLAVSFRLPFTGWTNFLAGLFERHWDSRAWYDAGSYVATQHRINGFEPEAPFLVMLLGLVFGPILVSIVQEPMKRMKNGRRLQKLVWVLIVVLSLVFLMARSTSGYLMVALLGLFTVLFAPRSTRKWLFITGAASLAVVISAYFFVPAIHDIFEKWLFAKQGTDNRLGGAIGLLQTFIHHPFFGVGFGNEGNFIEQFLPGWSKSNSEYINFYSKTAYPVLNDFLGWLARFGAIVVVSAIWLLGGLIVRSVNVYRQLVQSDKPEQIVYRIVIRAFFVMVPLTLMVAMITQINAFSWPMLLMYFFYWRVIHLAEESEIKGV</sequence>
<feature type="transmembrane region" description="Helical" evidence="1">
    <location>
        <begin position="219"/>
        <end position="236"/>
    </location>
</feature>
<feature type="transmembrane region" description="Helical" evidence="1">
    <location>
        <begin position="242"/>
        <end position="258"/>
    </location>
</feature>
<dbReference type="InterPro" id="IPR051533">
    <property type="entry name" value="WaaL-like"/>
</dbReference>
<dbReference type="GO" id="GO:0016874">
    <property type="term" value="F:ligase activity"/>
    <property type="evidence" value="ECO:0007669"/>
    <property type="project" value="UniProtKB-KW"/>
</dbReference>
<feature type="transmembrane region" description="Helical" evidence="1">
    <location>
        <begin position="58"/>
        <end position="75"/>
    </location>
</feature>
<keyword evidence="2" id="KW-0436">Ligase</keyword>
<accession>A0A0D1JDC0</accession>
<dbReference type="Proteomes" id="UP000032287">
    <property type="component" value="Unassembled WGS sequence"/>
</dbReference>
<proteinExistence type="predicted"/>
<feature type="transmembrane region" description="Helical" evidence="1">
    <location>
        <begin position="364"/>
        <end position="386"/>
    </location>
</feature>
<dbReference type="PANTHER" id="PTHR37422">
    <property type="entry name" value="TEICHURONIC ACID BIOSYNTHESIS PROTEIN TUAE"/>
    <property type="match status" value="1"/>
</dbReference>
<dbReference type="EMBL" id="JWHU01000034">
    <property type="protein sequence ID" value="KIU19523.1"/>
    <property type="molecule type" value="Genomic_DNA"/>
</dbReference>
<feature type="transmembrane region" description="Helical" evidence="1">
    <location>
        <begin position="188"/>
        <end position="207"/>
    </location>
</feature>
<feature type="transmembrane region" description="Helical" evidence="1">
    <location>
        <begin position="407"/>
        <end position="425"/>
    </location>
</feature>
<keyword evidence="1" id="KW-0472">Membrane</keyword>
<dbReference type="AlphaFoldDB" id="A0A0D1JDC0"/>
<dbReference type="PANTHER" id="PTHR37422:SF23">
    <property type="entry name" value="TEICHURONIC ACID BIOSYNTHESIS PROTEIN TUAE"/>
    <property type="match status" value="1"/>
</dbReference>
<dbReference type="STRING" id="137591.AO080_09160"/>
<keyword evidence="3" id="KW-1185">Reference proteome</keyword>
<organism evidence="2 3">
    <name type="scientific">Weissella cibaria</name>
    <dbReference type="NCBI Taxonomy" id="137591"/>
    <lineage>
        <taxon>Bacteria</taxon>
        <taxon>Bacillati</taxon>
        <taxon>Bacillota</taxon>
        <taxon>Bacilli</taxon>
        <taxon>Lactobacillales</taxon>
        <taxon>Lactobacillaceae</taxon>
        <taxon>Weissella</taxon>
    </lineage>
</organism>
<feature type="transmembrane region" description="Helical" evidence="1">
    <location>
        <begin position="26"/>
        <end position="46"/>
    </location>
</feature>
<feature type="transmembrane region" description="Helical" evidence="1">
    <location>
        <begin position="118"/>
        <end position="141"/>
    </location>
</feature>
<keyword evidence="1" id="KW-1133">Transmembrane helix</keyword>
<evidence type="ECO:0000256" key="1">
    <source>
        <dbReference type="SAM" id="Phobius"/>
    </source>
</evidence>
<dbReference type="PATRIC" id="fig|137591.25.peg.1510"/>